<dbReference type="CDD" id="cd16325">
    <property type="entry name" value="LolA"/>
    <property type="match status" value="1"/>
</dbReference>
<dbReference type="Gene3D" id="2.50.20.10">
    <property type="entry name" value="Lipoprotein localisation LolA/LolB/LppX"/>
    <property type="match status" value="1"/>
</dbReference>
<evidence type="ECO:0000313" key="4">
    <source>
        <dbReference type="Proteomes" id="UP001597206"/>
    </source>
</evidence>
<proteinExistence type="predicted"/>
<keyword evidence="4" id="KW-1185">Reference proteome</keyword>
<evidence type="ECO:0000313" key="3">
    <source>
        <dbReference type="EMBL" id="MFD1121232.1"/>
    </source>
</evidence>
<dbReference type="InterPro" id="IPR029046">
    <property type="entry name" value="LolA/LolB/LppX"/>
</dbReference>
<sequence>MTTTMLVTGKRSLTMGLSCLLFCMLPFVSQAESDWDIDQLMQALANTPSGHASFIEKKNIAVLEKPVESSGELFYTAPDRLEKRTLKPKPESMLLEKDKLTVEQRGRKHVLSLQSYPEIAAFINSIRGTLAGDRKALEKSYKLSLSGGQEDWKLNLLPIQDKMKKVVSSITISGASHLVQTIDIKQADGDSSVMTITPMPDTPAQPQ</sequence>
<organism evidence="3 4">
    <name type="scientific">Methylophilus flavus</name>
    <dbReference type="NCBI Taxonomy" id="640084"/>
    <lineage>
        <taxon>Bacteria</taxon>
        <taxon>Pseudomonadati</taxon>
        <taxon>Pseudomonadota</taxon>
        <taxon>Betaproteobacteria</taxon>
        <taxon>Nitrosomonadales</taxon>
        <taxon>Methylophilaceae</taxon>
        <taxon>Methylophilus</taxon>
    </lineage>
</organism>
<protein>
    <submittedName>
        <fullName evidence="3">LolA-related protein</fullName>
    </submittedName>
</protein>
<comment type="caution">
    <text evidence="3">The sequence shown here is derived from an EMBL/GenBank/DDBJ whole genome shotgun (WGS) entry which is preliminary data.</text>
</comment>
<evidence type="ECO:0000256" key="2">
    <source>
        <dbReference type="SAM" id="SignalP"/>
    </source>
</evidence>
<dbReference type="EMBL" id="JBHTLN010000001">
    <property type="protein sequence ID" value="MFD1121232.1"/>
    <property type="molecule type" value="Genomic_DNA"/>
</dbReference>
<dbReference type="RefSeq" id="WP_379029697.1">
    <property type="nucleotide sequence ID" value="NZ_JBHTLN010000001.1"/>
</dbReference>
<accession>A0ABW3PB76</accession>
<dbReference type="InterPro" id="IPR004564">
    <property type="entry name" value="OM_lipoprot_carrier_LolA-like"/>
</dbReference>
<dbReference type="Proteomes" id="UP001597206">
    <property type="component" value="Unassembled WGS sequence"/>
</dbReference>
<evidence type="ECO:0000256" key="1">
    <source>
        <dbReference type="ARBA" id="ARBA00022729"/>
    </source>
</evidence>
<dbReference type="SUPFAM" id="SSF89392">
    <property type="entry name" value="Prokaryotic lipoproteins and lipoprotein localization factors"/>
    <property type="match status" value="1"/>
</dbReference>
<keyword evidence="1 2" id="KW-0732">Signal</keyword>
<reference evidence="4" key="1">
    <citation type="journal article" date="2019" name="Int. J. Syst. Evol. Microbiol.">
        <title>The Global Catalogue of Microorganisms (GCM) 10K type strain sequencing project: providing services to taxonomists for standard genome sequencing and annotation.</title>
        <authorList>
            <consortium name="The Broad Institute Genomics Platform"/>
            <consortium name="The Broad Institute Genome Sequencing Center for Infectious Disease"/>
            <person name="Wu L."/>
            <person name="Ma J."/>
        </authorList>
    </citation>
    <scope>NUCLEOTIDE SEQUENCE [LARGE SCALE GENOMIC DNA]</scope>
    <source>
        <strain evidence="4">CCUG 58411</strain>
    </source>
</reference>
<feature type="signal peptide" evidence="2">
    <location>
        <begin position="1"/>
        <end position="31"/>
    </location>
</feature>
<feature type="chain" id="PRO_5045536422" evidence="2">
    <location>
        <begin position="32"/>
        <end position="207"/>
    </location>
</feature>
<gene>
    <name evidence="3" type="ORF">ACFQ2T_01845</name>
</gene>
<name>A0ABW3PB76_9PROT</name>
<dbReference type="Pfam" id="PF19574">
    <property type="entry name" value="LolA_3"/>
    <property type="match status" value="1"/>
</dbReference>